<sequence length="118" mass="12368">MTEMEKASPGIGLAEAIQSLRQELWEAMVAGTGSEVRFRVDSIELTLETAVTKAVGGKAGIKWWLVEAGAEASREAASTQTLKLSLSPLHGSEELLVEDDAASDGRSFDDSSADGDAG</sequence>
<dbReference type="EMBL" id="CP101185">
    <property type="protein sequence ID" value="UYV98745.1"/>
    <property type="molecule type" value="Genomic_DNA"/>
</dbReference>
<dbReference type="RefSeq" id="WP_069694848.1">
    <property type="nucleotide sequence ID" value="NZ_CP043010.1"/>
</dbReference>
<reference evidence="3" key="1">
    <citation type="submission" date="2022-07" db="EMBL/GenBank/DDBJ databases">
        <authorList>
            <person name="Wu T."/>
        </authorList>
    </citation>
    <scope>NUCLEOTIDE SEQUENCE</scope>
    <source>
        <strain evidence="3">SD-1</strain>
    </source>
</reference>
<dbReference type="AlphaFoldDB" id="A0AAX3ELE4"/>
<proteinExistence type="predicted"/>
<name>A0AAX3ELE4_PAEUR</name>
<evidence type="ECO:0000313" key="3">
    <source>
        <dbReference type="EMBL" id="UYV98745.1"/>
    </source>
</evidence>
<feature type="domain" description="Trypsin-co-occurring" evidence="2">
    <location>
        <begin position="11"/>
        <end position="88"/>
    </location>
</feature>
<organism evidence="3 4">
    <name type="scientific">Paenarthrobacter ureafaciens</name>
    <dbReference type="NCBI Taxonomy" id="37931"/>
    <lineage>
        <taxon>Bacteria</taxon>
        <taxon>Bacillati</taxon>
        <taxon>Actinomycetota</taxon>
        <taxon>Actinomycetes</taxon>
        <taxon>Micrococcales</taxon>
        <taxon>Micrococcaceae</taxon>
        <taxon>Paenarthrobacter</taxon>
    </lineage>
</organism>
<feature type="region of interest" description="Disordered" evidence="1">
    <location>
        <begin position="95"/>
        <end position="118"/>
    </location>
</feature>
<dbReference type="Pfam" id="PF19631">
    <property type="entry name" value="Trypco2"/>
    <property type="match status" value="1"/>
</dbReference>
<evidence type="ECO:0000313" key="4">
    <source>
        <dbReference type="Proteomes" id="UP001163293"/>
    </source>
</evidence>
<evidence type="ECO:0000256" key="1">
    <source>
        <dbReference type="SAM" id="MobiDB-lite"/>
    </source>
</evidence>
<dbReference type="Proteomes" id="UP001163293">
    <property type="component" value="Chromosome"/>
</dbReference>
<protein>
    <recommendedName>
        <fullName evidence="2">Trypsin-co-occurring domain-containing protein</fullName>
    </recommendedName>
</protein>
<accession>A0AAX3ELE4</accession>
<keyword evidence="4" id="KW-1185">Reference proteome</keyword>
<evidence type="ECO:0000259" key="2">
    <source>
        <dbReference type="Pfam" id="PF19631"/>
    </source>
</evidence>
<gene>
    <name evidence="3" type="ORF">NL394_05880</name>
</gene>
<dbReference type="InterPro" id="IPR045608">
    <property type="entry name" value="Trypco2"/>
</dbReference>